<reference evidence="1 2" key="1">
    <citation type="submission" date="2021-03" db="EMBL/GenBank/DDBJ databases">
        <title>Sequencing the genomes of 1000 actinobacteria strains.</title>
        <authorList>
            <person name="Klenk H.-P."/>
        </authorList>
    </citation>
    <scope>NUCLEOTIDE SEQUENCE [LARGE SCALE GENOMIC DNA]</scope>
    <source>
        <strain evidence="1 2">DSM 46670</strain>
    </source>
</reference>
<evidence type="ECO:0000313" key="2">
    <source>
        <dbReference type="Proteomes" id="UP001519332"/>
    </source>
</evidence>
<accession>A0ABS4U3K6</accession>
<gene>
    <name evidence="1" type="ORF">JOF56_011601</name>
</gene>
<dbReference type="RefSeq" id="WP_209647833.1">
    <property type="nucleotide sequence ID" value="NZ_JAGINW010000001.1"/>
</dbReference>
<proteinExistence type="predicted"/>
<comment type="caution">
    <text evidence="1">The sequence shown here is derived from an EMBL/GenBank/DDBJ whole genome shotgun (WGS) entry which is preliminary data.</text>
</comment>
<organism evidence="1 2">
    <name type="scientific">Kibdelosporangium banguiense</name>
    <dbReference type="NCBI Taxonomy" id="1365924"/>
    <lineage>
        <taxon>Bacteria</taxon>
        <taxon>Bacillati</taxon>
        <taxon>Actinomycetota</taxon>
        <taxon>Actinomycetes</taxon>
        <taxon>Pseudonocardiales</taxon>
        <taxon>Pseudonocardiaceae</taxon>
        <taxon>Kibdelosporangium</taxon>
    </lineage>
</organism>
<sequence length="338" mass="35343">MGEASYPFDSGPGTAVDEARWRGMARHYLPNGVIGLSTRDSADTSLKVTLGSGLTFNMADGGAIVDGLRYEATAGPLSKTASANGNTQPRIDRLALQLNTTNNQIIAVIKQGTPGASPSPPALTFDLTTGVVEVPLARATCPGSASAQNYNTLVDERTFIGMAGVVGSGDPFLWSPLKAGDILYAPDFDTLSLYSGAAYRGIRAEQFAGVPVNSSGVANVNAGVETTYASITVPAFGWPYKISFSAHHHMLGLASGGGYSLGKIRQDVAASGTIVAEGSQPTATTGLDTSLSIPQSAPITISDGLQHVFYFRVTPSHNATFFWNIPTNYFSAIVTPEW</sequence>
<dbReference type="Proteomes" id="UP001519332">
    <property type="component" value="Unassembled WGS sequence"/>
</dbReference>
<protein>
    <recommendedName>
        <fullName evidence="3">Phage tail protein</fullName>
    </recommendedName>
</protein>
<name>A0ABS4U3K6_9PSEU</name>
<dbReference type="EMBL" id="JAGINW010000001">
    <property type="protein sequence ID" value="MBP2331216.1"/>
    <property type="molecule type" value="Genomic_DNA"/>
</dbReference>
<evidence type="ECO:0000313" key="1">
    <source>
        <dbReference type="EMBL" id="MBP2331216.1"/>
    </source>
</evidence>
<keyword evidence="2" id="KW-1185">Reference proteome</keyword>
<evidence type="ECO:0008006" key="3">
    <source>
        <dbReference type="Google" id="ProtNLM"/>
    </source>
</evidence>